<accession>A0A3A1U606</accession>
<reference evidence="3" key="1">
    <citation type="submission" date="2018-09" db="EMBL/GenBank/DDBJ databases">
        <authorList>
            <person name="Kim I."/>
        </authorList>
    </citation>
    <scope>NUCLEOTIDE SEQUENCE [LARGE SCALE GENOMIC DNA]</scope>
    <source>
        <strain evidence="3">DD4a</strain>
    </source>
</reference>
<dbReference type="RefSeq" id="WP_119481249.1">
    <property type="nucleotide sequence ID" value="NZ_QXTG01000001.1"/>
</dbReference>
<feature type="region of interest" description="Disordered" evidence="1">
    <location>
        <begin position="319"/>
        <end position="342"/>
    </location>
</feature>
<evidence type="ECO:0000313" key="2">
    <source>
        <dbReference type="EMBL" id="RIX30887.1"/>
    </source>
</evidence>
<proteinExistence type="predicted"/>
<evidence type="ECO:0000313" key="3">
    <source>
        <dbReference type="Proteomes" id="UP000265742"/>
    </source>
</evidence>
<dbReference type="EMBL" id="QXTG01000001">
    <property type="protein sequence ID" value="RIX30887.1"/>
    <property type="molecule type" value="Genomic_DNA"/>
</dbReference>
<dbReference type="Pfam" id="PF13692">
    <property type="entry name" value="Glyco_trans_1_4"/>
    <property type="match status" value="1"/>
</dbReference>
<dbReference type="Proteomes" id="UP000265742">
    <property type="component" value="Unassembled WGS sequence"/>
</dbReference>
<dbReference type="SUPFAM" id="SSF53756">
    <property type="entry name" value="UDP-Glycosyltransferase/glycogen phosphorylase"/>
    <property type="match status" value="1"/>
</dbReference>
<dbReference type="AlphaFoldDB" id="A0A3A1U606"/>
<protein>
    <submittedName>
        <fullName evidence="2">Glycosyltransferase</fullName>
    </submittedName>
</protein>
<sequence>MKILLWHVHGGWTDAFVAGGHDYLFPTTPARDGWGLGLGGRDWPAREVAPEDVAAEDVDVVVLQRPEELAEAERLTGRRIGVDLPAVYLEHNTPKGDVPVSVHPMADRSDLDLVHVTHFNALMWDTGATRSRVIEHGVRDPGLRYTGVRPSLAAVINEPVRRWRVTGTDLLPRFADVAPVEVFGMGTDLLDGAFPGSPAIAGLGDVKPAQMHPALAERRAYLHPHRWTSLGLSLIEAMQLGMPVIALAATEATRAVPPEAGAVSADVDELVRAARRLLDDPEEAVARGRVAREVALERHGLARFLADWDEALGTALERGPRRKNLGNQGIAPGPTARREGLR</sequence>
<dbReference type="GO" id="GO:0016740">
    <property type="term" value="F:transferase activity"/>
    <property type="evidence" value="ECO:0007669"/>
    <property type="project" value="UniProtKB-KW"/>
</dbReference>
<dbReference type="Gene3D" id="3.40.50.2000">
    <property type="entry name" value="Glycogen Phosphorylase B"/>
    <property type="match status" value="1"/>
</dbReference>
<organism evidence="2 3">
    <name type="scientific">Amnibacterium setariae</name>
    <dbReference type="NCBI Taxonomy" id="2306585"/>
    <lineage>
        <taxon>Bacteria</taxon>
        <taxon>Bacillati</taxon>
        <taxon>Actinomycetota</taxon>
        <taxon>Actinomycetes</taxon>
        <taxon>Micrococcales</taxon>
        <taxon>Microbacteriaceae</taxon>
        <taxon>Amnibacterium</taxon>
    </lineage>
</organism>
<gene>
    <name evidence="2" type="ORF">D1781_05725</name>
</gene>
<keyword evidence="3" id="KW-1185">Reference proteome</keyword>
<dbReference type="OrthoDB" id="9794513at2"/>
<name>A0A3A1U606_9MICO</name>
<keyword evidence="2" id="KW-0808">Transferase</keyword>
<evidence type="ECO:0000256" key="1">
    <source>
        <dbReference type="SAM" id="MobiDB-lite"/>
    </source>
</evidence>
<comment type="caution">
    <text evidence="2">The sequence shown here is derived from an EMBL/GenBank/DDBJ whole genome shotgun (WGS) entry which is preliminary data.</text>
</comment>